<evidence type="ECO:0000313" key="2">
    <source>
        <dbReference type="Proteomes" id="UP001472677"/>
    </source>
</evidence>
<comment type="caution">
    <text evidence="1">The sequence shown here is derived from an EMBL/GenBank/DDBJ whole genome shotgun (WGS) entry which is preliminary data.</text>
</comment>
<organism evidence="1 2">
    <name type="scientific">Hibiscus sabdariffa</name>
    <name type="common">roselle</name>
    <dbReference type="NCBI Taxonomy" id="183260"/>
    <lineage>
        <taxon>Eukaryota</taxon>
        <taxon>Viridiplantae</taxon>
        <taxon>Streptophyta</taxon>
        <taxon>Embryophyta</taxon>
        <taxon>Tracheophyta</taxon>
        <taxon>Spermatophyta</taxon>
        <taxon>Magnoliopsida</taxon>
        <taxon>eudicotyledons</taxon>
        <taxon>Gunneridae</taxon>
        <taxon>Pentapetalae</taxon>
        <taxon>rosids</taxon>
        <taxon>malvids</taxon>
        <taxon>Malvales</taxon>
        <taxon>Malvaceae</taxon>
        <taxon>Malvoideae</taxon>
        <taxon>Hibiscus</taxon>
    </lineage>
</organism>
<dbReference type="InterPro" id="IPR009518">
    <property type="entry name" value="PSII_PsbX"/>
</dbReference>
<protein>
    <submittedName>
        <fullName evidence="1">Uncharacterized protein</fullName>
    </submittedName>
</protein>
<dbReference type="PANTHER" id="PTHR34455">
    <property type="entry name" value="OS07G0673550 PROTEIN"/>
    <property type="match status" value="1"/>
</dbReference>
<keyword evidence="2" id="KW-1185">Reference proteome</keyword>
<gene>
    <name evidence="1" type="ORF">V6N12_019312</name>
</gene>
<dbReference type="EMBL" id="JBBPBM010001817">
    <property type="protein sequence ID" value="KAK8481809.1"/>
    <property type="molecule type" value="Genomic_DNA"/>
</dbReference>
<name>A0ABR1ZMD3_9ROSI</name>
<sequence>MASTSAVSMALPFARATHNKGFVSEAFSKPLPVKPSGAAASVARSNGRLKVKTAASLKEKAVSGLIAAAITTSMVIPEVAQAADGVTPSLKNFLLSISAGGAVLVAIIGAVVGVSNFDPVKRT</sequence>
<dbReference type="Proteomes" id="UP001472677">
    <property type="component" value="Unassembled WGS sequence"/>
</dbReference>
<dbReference type="PANTHER" id="PTHR34455:SF1">
    <property type="entry name" value="OS07G0673550 PROTEIN"/>
    <property type="match status" value="1"/>
</dbReference>
<reference evidence="1 2" key="1">
    <citation type="journal article" date="2024" name="G3 (Bethesda)">
        <title>Genome assembly of Hibiscus sabdariffa L. provides insights into metabolisms of medicinal natural products.</title>
        <authorList>
            <person name="Kim T."/>
        </authorList>
    </citation>
    <scope>NUCLEOTIDE SEQUENCE [LARGE SCALE GENOMIC DNA]</scope>
    <source>
        <strain evidence="1">TK-2024</strain>
        <tissue evidence="1">Old leaves</tissue>
    </source>
</reference>
<dbReference type="Gene3D" id="1.20.5.510">
    <property type="entry name" value="Single helix bin"/>
    <property type="match status" value="1"/>
</dbReference>
<dbReference type="Pfam" id="PF06596">
    <property type="entry name" value="PsbX"/>
    <property type="match status" value="1"/>
</dbReference>
<evidence type="ECO:0000313" key="1">
    <source>
        <dbReference type="EMBL" id="KAK8481809.1"/>
    </source>
</evidence>
<accession>A0ABR1ZMD3</accession>
<proteinExistence type="predicted"/>